<dbReference type="AlphaFoldDB" id="A0A172WPL3"/>
<dbReference type="EMBL" id="CP015641">
    <property type="protein sequence ID" value="ANF25428.1"/>
    <property type="molecule type" value="Genomic_DNA"/>
</dbReference>
<reference evidence="2 3" key="1">
    <citation type="submission" date="2016-05" db="EMBL/GenBank/DDBJ databases">
        <title>Genome sequence of Pseudomonas stutzeri 273 and identification of the exopolysaccharide biosynthesis locus.</title>
        <authorList>
            <person name="Wu S."/>
            <person name="Sun C."/>
        </authorList>
    </citation>
    <scope>NUCLEOTIDE SEQUENCE [LARGE SCALE GENOMIC DNA]</scope>
    <source>
        <strain evidence="2 3">273</strain>
    </source>
</reference>
<evidence type="ECO:0000313" key="3">
    <source>
        <dbReference type="Proteomes" id="UP000077787"/>
    </source>
</evidence>
<name>A0A172WPL3_STUST</name>
<dbReference type="OrthoDB" id="9814708at2"/>
<dbReference type="InterPro" id="IPR010496">
    <property type="entry name" value="AL/BT2_dom"/>
</dbReference>
<dbReference type="Pfam" id="PF06439">
    <property type="entry name" value="3keto-disac_hyd"/>
    <property type="match status" value="1"/>
</dbReference>
<gene>
    <name evidence="2" type="ORF">PS273GM_09840</name>
</gene>
<evidence type="ECO:0000259" key="1">
    <source>
        <dbReference type="Pfam" id="PF06439"/>
    </source>
</evidence>
<dbReference type="Proteomes" id="UP000077787">
    <property type="component" value="Chromosome"/>
</dbReference>
<organism evidence="2 3">
    <name type="scientific">Stutzerimonas stutzeri</name>
    <name type="common">Pseudomonas stutzeri</name>
    <dbReference type="NCBI Taxonomy" id="316"/>
    <lineage>
        <taxon>Bacteria</taxon>
        <taxon>Pseudomonadati</taxon>
        <taxon>Pseudomonadota</taxon>
        <taxon>Gammaproteobacteria</taxon>
        <taxon>Pseudomonadales</taxon>
        <taxon>Pseudomonadaceae</taxon>
        <taxon>Stutzerimonas</taxon>
    </lineage>
</organism>
<feature type="domain" description="3-keto-alpha-glucoside-1,2-lyase/3-keto-2-hydroxy-glucal hydratase" evidence="1">
    <location>
        <begin position="6"/>
        <end position="192"/>
    </location>
</feature>
<dbReference type="GO" id="GO:0016787">
    <property type="term" value="F:hydrolase activity"/>
    <property type="evidence" value="ECO:0007669"/>
    <property type="project" value="InterPro"/>
</dbReference>
<proteinExistence type="predicted"/>
<evidence type="ECO:0000313" key="2">
    <source>
        <dbReference type="EMBL" id="ANF25428.1"/>
    </source>
</evidence>
<accession>A0A172WPL3</accession>
<dbReference type="RefSeq" id="WP_064481330.1">
    <property type="nucleotide sequence ID" value="NZ_CP015641.1"/>
</dbReference>
<protein>
    <recommendedName>
        <fullName evidence="1">3-keto-alpha-glucoside-1,2-lyase/3-keto-2-hydroxy-glucal hydratase domain-containing protein</fullName>
    </recommendedName>
</protein>
<sequence>MPHQLDVTQWRAWHGDDFPHDCWCVAGEELCAVAGSRRVDLVSRQRYRDFILRFEFALPYAGNSGVFCCVDEGADLSWHSGPEMQLLDDRGHPDGCEPTTRNGALYGLLRPDIETQIEPEQFIEAALSLRNGEVEHWLDGQRVLRYRLDDPALCERITQSKFSGYPRFAQSFEGHVVLQHHGEAARFRRLSIETPD</sequence>
<dbReference type="Gene3D" id="2.60.120.560">
    <property type="entry name" value="Exo-inulinase, domain 1"/>
    <property type="match status" value="1"/>
</dbReference>